<dbReference type="Gene3D" id="2.70.70.10">
    <property type="entry name" value="Glucose Permease (Domain IIA)"/>
    <property type="match status" value="1"/>
</dbReference>
<dbReference type="Proteomes" id="UP000029228">
    <property type="component" value="Unassembled WGS sequence"/>
</dbReference>
<reference evidence="1 2" key="1">
    <citation type="submission" date="2014-09" db="EMBL/GenBank/DDBJ databases">
        <title>Vibrio maritimus JCM 19235. (C45) whole genome shotgun sequence.</title>
        <authorList>
            <person name="Sawabe T."/>
            <person name="Meirelles P."/>
            <person name="Nakanishi M."/>
            <person name="Sayaka M."/>
            <person name="Hattori M."/>
            <person name="Ohkuma M."/>
        </authorList>
    </citation>
    <scope>NUCLEOTIDE SEQUENCE [LARGE SCALE GENOMIC DNA]</scope>
    <source>
        <strain evidence="2">JCM19235</strain>
    </source>
</reference>
<dbReference type="STRING" id="990268.JCM19235_5009"/>
<evidence type="ECO:0000313" key="1">
    <source>
        <dbReference type="EMBL" id="GAL21527.1"/>
    </source>
</evidence>
<sequence>MEAVFPITQRNGEPYHTLSDFTKMFDQAKSGRYLLGQGYGWHSGVHLTSKMVPWGKGLRPIQSMLDGKIIAYRIHEDYQKTLYKGQELKFSNNFVLIEHECQNPDDGNDGFKFYSLYMHLAPPADIGANSSPSTRYKMVMEQGKRNVRTFKLDSEPKQESKLDKVGMSKGTILEYLYAEEKETHKYNINGTDYHMIKCRVVEAGDQNSTREKGMEGKLVWFAAGKDSEFDILENTSVMQPVPVSEPLG</sequence>
<evidence type="ECO:0000313" key="2">
    <source>
        <dbReference type="Proteomes" id="UP000029228"/>
    </source>
</evidence>
<proteinExistence type="predicted"/>
<comment type="caution">
    <text evidence="1">The sequence shown here is derived from an EMBL/GenBank/DDBJ whole genome shotgun (WGS) entry which is preliminary data.</text>
</comment>
<protein>
    <submittedName>
        <fullName evidence="1">Uncharacterized protein</fullName>
    </submittedName>
</protein>
<keyword evidence="2" id="KW-1185">Reference proteome</keyword>
<dbReference type="EMBL" id="BBMR01000008">
    <property type="protein sequence ID" value="GAL21527.1"/>
    <property type="molecule type" value="Genomic_DNA"/>
</dbReference>
<dbReference type="AlphaFoldDB" id="A0A090SQ84"/>
<name>A0A090SQ84_9VIBR</name>
<organism evidence="1 2">
    <name type="scientific">Vibrio maritimus</name>
    <dbReference type="NCBI Taxonomy" id="990268"/>
    <lineage>
        <taxon>Bacteria</taxon>
        <taxon>Pseudomonadati</taxon>
        <taxon>Pseudomonadota</taxon>
        <taxon>Gammaproteobacteria</taxon>
        <taxon>Vibrionales</taxon>
        <taxon>Vibrionaceae</taxon>
        <taxon>Vibrio</taxon>
    </lineage>
</organism>
<gene>
    <name evidence="1" type="ORF">JCM19235_5009</name>
</gene>
<dbReference type="InterPro" id="IPR011055">
    <property type="entry name" value="Dup_hybrid_motif"/>
</dbReference>
<accession>A0A090SQ84</accession>